<feature type="domain" description="Coiled-coil" evidence="5">
    <location>
        <begin position="152"/>
        <end position="232"/>
    </location>
</feature>
<dbReference type="Pfam" id="PF06244">
    <property type="entry name" value="Ccdc124"/>
    <property type="match status" value="1"/>
</dbReference>
<dbReference type="PANTHER" id="PTHR21680:SF0">
    <property type="entry name" value="COILED-COIL DOMAIN-CONTAINING PROTEIN 124"/>
    <property type="match status" value="1"/>
</dbReference>
<comment type="similarity">
    <text evidence="2">Belongs to the CCDC124 family.</text>
</comment>
<reference evidence="6" key="1">
    <citation type="submission" date="2021-09" db="EMBL/GenBank/DDBJ databases">
        <authorList>
            <person name="Martin H S."/>
        </authorList>
    </citation>
    <scope>NUCLEOTIDE SEQUENCE</scope>
</reference>
<dbReference type="PANTHER" id="PTHR21680">
    <property type="entry name" value="COILED-COIL DOMAIN-CONTAINING PROTEIN 124"/>
    <property type="match status" value="1"/>
</dbReference>
<feature type="compositionally biased region" description="Basic and acidic residues" evidence="4">
    <location>
        <begin position="41"/>
        <end position="59"/>
    </location>
</feature>
<evidence type="ECO:0000313" key="6">
    <source>
        <dbReference type="EMBL" id="CAG9581016.1"/>
    </source>
</evidence>
<dbReference type="Proteomes" id="UP000789524">
    <property type="component" value="Unassembled WGS sequence"/>
</dbReference>
<proteinExistence type="inferred from homology"/>
<organism evidence="6 7">
    <name type="scientific">Danaus chrysippus</name>
    <name type="common">African queen</name>
    <dbReference type="NCBI Taxonomy" id="151541"/>
    <lineage>
        <taxon>Eukaryota</taxon>
        <taxon>Metazoa</taxon>
        <taxon>Ecdysozoa</taxon>
        <taxon>Arthropoda</taxon>
        <taxon>Hexapoda</taxon>
        <taxon>Insecta</taxon>
        <taxon>Pterygota</taxon>
        <taxon>Neoptera</taxon>
        <taxon>Endopterygota</taxon>
        <taxon>Lepidoptera</taxon>
        <taxon>Glossata</taxon>
        <taxon>Ditrysia</taxon>
        <taxon>Papilionoidea</taxon>
        <taxon>Nymphalidae</taxon>
        <taxon>Danainae</taxon>
        <taxon>Danaini</taxon>
        <taxon>Danaina</taxon>
        <taxon>Danaus</taxon>
        <taxon>Anosia</taxon>
    </lineage>
</organism>
<dbReference type="GO" id="GO:0030496">
    <property type="term" value="C:midbody"/>
    <property type="evidence" value="ECO:0007669"/>
    <property type="project" value="UniProtKB-SubCell"/>
</dbReference>
<accession>A0A8J2R226</accession>
<keyword evidence="3" id="KW-0175">Coiled coil</keyword>
<evidence type="ECO:0000256" key="2">
    <source>
        <dbReference type="ARBA" id="ARBA00008296"/>
    </source>
</evidence>
<dbReference type="AlphaFoldDB" id="A0A8J2R226"/>
<dbReference type="InterPro" id="IPR010422">
    <property type="entry name" value="Ccdc124/Oxs1"/>
</dbReference>
<protein>
    <submittedName>
        <fullName evidence="6">(African queen) hypothetical protein</fullName>
    </submittedName>
</protein>
<comment type="caution">
    <text evidence="6">The sequence shown here is derived from an EMBL/GenBank/DDBJ whole genome shotgun (WGS) entry which is preliminary data.</text>
</comment>
<feature type="region of interest" description="Disordered" evidence="4">
    <location>
        <begin position="33"/>
        <end position="84"/>
    </location>
</feature>
<keyword evidence="7" id="KW-1185">Reference proteome</keyword>
<dbReference type="GO" id="GO:0006366">
    <property type="term" value="P:transcription by RNA polymerase II"/>
    <property type="evidence" value="ECO:0007669"/>
    <property type="project" value="TreeGrafter"/>
</dbReference>
<dbReference type="GO" id="GO:0005634">
    <property type="term" value="C:nucleus"/>
    <property type="evidence" value="ECO:0007669"/>
    <property type="project" value="TreeGrafter"/>
</dbReference>
<dbReference type="GO" id="GO:0003713">
    <property type="term" value="F:transcription coactivator activity"/>
    <property type="evidence" value="ECO:0007669"/>
    <property type="project" value="TreeGrafter"/>
</dbReference>
<sequence length="233" mass="27057">MFSREYFNILYKIPAHFADLIEINMPKKNFGENSKAVAARQRKENAKLEKDQKLKKQVEDAEWEDNDEKLKKKQQKKDEQEKKRLEQLQKKAEAKALLEKEMESIKSKVAAPPPQKITRAQISQMKERVVKAEPEKPVPSKVVVEDPLLEENLNRLQIEGEVAQSVDEALAILSDKSDVDKHPEKRLKAAYTAFEEINLPRLKAENPTLRLSQLKQMLRKEWLKSPQNPLNQV</sequence>
<name>A0A8J2R226_9NEOP</name>
<evidence type="ECO:0000256" key="4">
    <source>
        <dbReference type="SAM" id="MobiDB-lite"/>
    </source>
</evidence>
<evidence type="ECO:0000313" key="7">
    <source>
        <dbReference type="Proteomes" id="UP000789524"/>
    </source>
</evidence>
<evidence type="ECO:0000259" key="5">
    <source>
        <dbReference type="Pfam" id="PF06244"/>
    </source>
</evidence>
<dbReference type="InterPro" id="IPR054414">
    <property type="entry name" value="Ccdc124/Oxs1_C"/>
</dbReference>
<comment type="subcellular location">
    <subcellularLocation>
        <location evidence="1">Midbody</location>
    </subcellularLocation>
</comment>
<evidence type="ECO:0000256" key="1">
    <source>
        <dbReference type="ARBA" id="ARBA00004214"/>
    </source>
</evidence>
<gene>
    <name evidence="6" type="ORF">DCHRY22_LOCUS13719</name>
</gene>
<evidence type="ECO:0000256" key="3">
    <source>
        <dbReference type="ARBA" id="ARBA00023054"/>
    </source>
</evidence>
<dbReference type="OrthoDB" id="76412at2759"/>
<dbReference type="EMBL" id="CAKASE010000080">
    <property type="protein sequence ID" value="CAG9581016.1"/>
    <property type="molecule type" value="Genomic_DNA"/>
</dbReference>